<organism evidence="1 2">
    <name type="scientific">Synaphobranchus kaupii</name>
    <name type="common">Kaup's arrowtooth eel</name>
    <dbReference type="NCBI Taxonomy" id="118154"/>
    <lineage>
        <taxon>Eukaryota</taxon>
        <taxon>Metazoa</taxon>
        <taxon>Chordata</taxon>
        <taxon>Craniata</taxon>
        <taxon>Vertebrata</taxon>
        <taxon>Euteleostomi</taxon>
        <taxon>Actinopterygii</taxon>
        <taxon>Neopterygii</taxon>
        <taxon>Teleostei</taxon>
        <taxon>Anguilliformes</taxon>
        <taxon>Synaphobranchidae</taxon>
        <taxon>Synaphobranchus</taxon>
    </lineage>
</organism>
<keyword evidence="2" id="KW-1185">Reference proteome</keyword>
<protein>
    <submittedName>
        <fullName evidence="1">Uncharacterized protein</fullName>
    </submittedName>
</protein>
<sequence length="88" mass="10480">MGVTYVTYIVRVFNPFFAELCDLYAHTPTRRHLDIFFQTGRAQERKCRPFQRRLVRLRRLWRALSVSRGSSSRVVNVRRPSKPEMHAS</sequence>
<dbReference type="Proteomes" id="UP001152622">
    <property type="component" value="Chromosome 16"/>
</dbReference>
<gene>
    <name evidence="1" type="ORF">SKAU_G00345260</name>
</gene>
<dbReference type="AlphaFoldDB" id="A0A9Q1EJD2"/>
<evidence type="ECO:0000313" key="2">
    <source>
        <dbReference type="Proteomes" id="UP001152622"/>
    </source>
</evidence>
<accession>A0A9Q1EJD2</accession>
<reference evidence="1" key="1">
    <citation type="journal article" date="2023" name="Science">
        <title>Genome structures resolve the early diversification of teleost fishes.</title>
        <authorList>
            <person name="Parey E."/>
            <person name="Louis A."/>
            <person name="Montfort J."/>
            <person name="Bouchez O."/>
            <person name="Roques C."/>
            <person name="Iampietro C."/>
            <person name="Lluch J."/>
            <person name="Castinel A."/>
            <person name="Donnadieu C."/>
            <person name="Desvignes T."/>
            <person name="Floi Bucao C."/>
            <person name="Jouanno E."/>
            <person name="Wen M."/>
            <person name="Mejri S."/>
            <person name="Dirks R."/>
            <person name="Jansen H."/>
            <person name="Henkel C."/>
            <person name="Chen W.J."/>
            <person name="Zahm M."/>
            <person name="Cabau C."/>
            <person name="Klopp C."/>
            <person name="Thompson A.W."/>
            <person name="Robinson-Rechavi M."/>
            <person name="Braasch I."/>
            <person name="Lecointre G."/>
            <person name="Bobe J."/>
            <person name="Postlethwait J.H."/>
            <person name="Berthelot C."/>
            <person name="Roest Crollius H."/>
            <person name="Guiguen Y."/>
        </authorList>
    </citation>
    <scope>NUCLEOTIDE SEQUENCE</scope>
    <source>
        <strain evidence="1">WJC10195</strain>
    </source>
</reference>
<name>A0A9Q1EJD2_SYNKA</name>
<dbReference type="EMBL" id="JAINUF010000016">
    <property type="protein sequence ID" value="KAJ8339893.1"/>
    <property type="molecule type" value="Genomic_DNA"/>
</dbReference>
<evidence type="ECO:0000313" key="1">
    <source>
        <dbReference type="EMBL" id="KAJ8339893.1"/>
    </source>
</evidence>
<comment type="caution">
    <text evidence="1">The sequence shown here is derived from an EMBL/GenBank/DDBJ whole genome shotgun (WGS) entry which is preliminary data.</text>
</comment>
<proteinExistence type="predicted"/>